<feature type="transmembrane region" description="Helical" evidence="6">
    <location>
        <begin position="105"/>
        <end position="129"/>
    </location>
</feature>
<keyword evidence="6" id="KW-0812">Transmembrane</keyword>
<dbReference type="Proteomes" id="UP000239388">
    <property type="component" value="Unassembled WGS sequence"/>
</dbReference>
<dbReference type="GO" id="GO:0038199">
    <property type="term" value="F:ethylene receptor activity"/>
    <property type="evidence" value="ECO:0007669"/>
    <property type="project" value="TreeGrafter"/>
</dbReference>
<proteinExistence type="predicted"/>
<accession>A0A2S8G306</accession>
<evidence type="ECO:0000256" key="6">
    <source>
        <dbReference type="SAM" id="Phobius"/>
    </source>
</evidence>
<dbReference type="GO" id="GO:0005524">
    <property type="term" value="F:ATP binding"/>
    <property type="evidence" value="ECO:0007669"/>
    <property type="project" value="UniProtKB-KW"/>
</dbReference>
<evidence type="ECO:0000256" key="2">
    <source>
        <dbReference type="ARBA" id="ARBA00022723"/>
    </source>
</evidence>
<keyword evidence="3" id="KW-0547">Nucleotide-binding</keyword>
<dbReference type="Pfam" id="PF25487">
    <property type="entry name" value="ETR1_N"/>
    <property type="match status" value="1"/>
</dbReference>
<gene>
    <name evidence="8" type="ORF">C5Y98_10760</name>
</gene>
<evidence type="ECO:0000256" key="1">
    <source>
        <dbReference type="ARBA" id="ARBA00022679"/>
    </source>
</evidence>
<evidence type="ECO:0000256" key="4">
    <source>
        <dbReference type="ARBA" id="ARBA00022840"/>
    </source>
</evidence>
<evidence type="ECO:0000313" key="9">
    <source>
        <dbReference type="Proteomes" id="UP000239388"/>
    </source>
</evidence>
<dbReference type="AlphaFoldDB" id="A0A2S8G306"/>
<feature type="transmembrane region" description="Helical" evidence="6">
    <location>
        <begin position="177"/>
        <end position="197"/>
    </location>
</feature>
<evidence type="ECO:0000259" key="7">
    <source>
        <dbReference type="Pfam" id="PF25487"/>
    </source>
</evidence>
<dbReference type="GO" id="GO:0051740">
    <property type="term" value="F:ethylene binding"/>
    <property type="evidence" value="ECO:0007669"/>
    <property type="project" value="TreeGrafter"/>
</dbReference>
<dbReference type="GO" id="GO:0046872">
    <property type="term" value="F:metal ion binding"/>
    <property type="evidence" value="ECO:0007669"/>
    <property type="project" value="UniProtKB-KW"/>
</dbReference>
<dbReference type="GO" id="GO:0016740">
    <property type="term" value="F:transferase activity"/>
    <property type="evidence" value="ECO:0007669"/>
    <property type="project" value="UniProtKB-KW"/>
</dbReference>
<dbReference type="InterPro" id="IPR058544">
    <property type="entry name" value="ETR1_N"/>
</dbReference>
<keyword evidence="6" id="KW-0472">Membrane</keyword>
<keyword evidence="2" id="KW-0479">Metal-binding</keyword>
<keyword evidence="4" id="KW-0067">ATP-binding</keyword>
<feature type="domain" description="Ethylene receptor 1-like N-terminal" evidence="7">
    <location>
        <begin position="106"/>
        <end position="198"/>
    </location>
</feature>
<dbReference type="PANTHER" id="PTHR24423">
    <property type="entry name" value="TWO-COMPONENT SENSOR HISTIDINE KINASE"/>
    <property type="match status" value="1"/>
</dbReference>
<feature type="transmembrane region" description="Helical" evidence="6">
    <location>
        <begin position="141"/>
        <end position="165"/>
    </location>
</feature>
<keyword evidence="5" id="KW-0175">Coiled coil</keyword>
<evidence type="ECO:0000256" key="5">
    <source>
        <dbReference type="SAM" id="Coils"/>
    </source>
</evidence>
<evidence type="ECO:0000256" key="3">
    <source>
        <dbReference type="ARBA" id="ARBA00022741"/>
    </source>
</evidence>
<evidence type="ECO:0000313" key="8">
    <source>
        <dbReference type="EMBL" id="PQO38524.1"/>
    </source>
</evidence>
<keyword evidence="1" id="KW-0808">Transferase</keyword>
<reference evidence="8 9" key="1">
    <citation type="submission" date="2018-02" db="EMBL/GenBank/DDBJ databases">
        <title>Comparative genomes isolates from brazilian mangrove.</title>
        <authorList>
            <person name="Araujo J.E."/>
            <person name="Taketani R.G."/>
            <person name="Silva M.C.P."/>
            <person name="Loureco M.V."/>
            <person name="Andreote F.D."/>
        </authorList>
    </citation>
    <scope>NUCLEOTIDE SEQUENCE [LARGE SCALE GENOMIC DNA]</scope>
    <source>
        <strain evidence="8 9">NAP PRIS-MGV</strain>
    </source>
</reference>
<dbReference type="EMBL" id="PUIB01000011">
    <property type="protein sequence ID" value="PQO38524.1"/>
    <property type="molecule type" value="Genomic_DNA"/>
</dbReference>
<organism evidence="8 9">
    <name type="scientific">Blastopirellula marina</name>
    <dbReference type="NCBI Taxonomy" id="124"/>
    <lineage>
        <taxon>Bacteria</taxon>
        <taxon>Pseudomonadati</taxon>
        <taxon>Planctomycetota</taxon>
        <taxon>Planctomycetia</taxon>
        <taxon>Pirellulales</taxon>
        <taxon>Pirellulaceae</taxon>
        <taxon>Blastopirellula</taxon>
    </lineage>
</organism>
<dbReference type="PANTHER" id="PTHR24423:SF633">
    <property type="entry name" value="ETHYLENE RECEPTOR 2"/>
    <property type="match status" value="1"/>
</dbReference>
<sequence>MEERNFRQDYSTRHVFLWRGTAAVVTCLFLLVGDACAEGPDRSGVCMGPAATSGESLCPSQCHVSGDGDPATIEAEGIPTFLGSLLDTSDFPARWQCGNWHLEVGWIHIASDVAIFAAYFAIPVVLFRFVRARDDFPVPSVVILFSLFILACGLGHLLEATMFWWPAYRLSGLVKLVTALVSWGTVAVLAWTLPYLLSLPGLSKLNRLLENEIAERREAQERLQSSYEELRNFSSSAIDREERVIELKKEVNSLLDAIGKPRKYNSVEIEL</sequence>
<protein>
    <recommendedName>
        <fullName evidence="7">Ethylene receptor 1-like N-terminal domain-containing protein</fullName>
    </recommendedName>
</protein>
<comment type="caution">
    <text evidence="8">The sequence shown here is derived from an EMBL/GenBank/DDBJ whole genome shotgun (WGS) entry which is preliminary data.</text>
</comment>
<keyword evidence="6" id="KW-1133">Transmembrane helix</keyword>
<name>A0A2S8G306_9BACT</name>
<feature type="coiled-coil region" evidence="5">
    <location>
        <begin position="202"/>
        <end position="229"/>
    </location>
</feature>